<evidence type="ECO:0000256" key="3">
    <source>
        <dbReference type="ARBA" id="ARBA00022448"/>
    </source>
</evidence>
<feature type="transmembrane region" description="Helical" evidence="8">
    <location>
        <begin position="389"/>
        <end position="407"/>
    </location>
</feature>
<dbReference type="EMBL" id="CP090171">
    <property type="protein sequence ID" value="UJO22232.1"/>
    <property type="molecule type" value="Genomic_DNA"/>
</dbReference>
<feature type="transmembrane region" description="Helical" evidence="8">
    <location>
        <begin position="268"/>
        <end position="293"/>
    </location>
</feature>
<keyword evidence="5 8" id="KW-1133">Transmembrane helix</keyword>
<reference evidence="10" key="2">
    <citation type="journal article" date="2022" name="Microb. Genom.">
        <title>A chromosome-scale genome assembly of the tomato pathogen Cladosporium fulvum reveals a compartmentalized genome architecture and the presence of a dispensable chromosome.</title>
        <authorList>
            <person name="Zaccaron A.Z."/>
            <person name="Chen L.H."/>
            <person name="Samaras A."/>
            <person name="Stergiopoulos I."/>
        </authorList>
    </citation>
    <scope>NUCLEOTIDE SEQUENCE</scope>
    <source>
        <strain evidence="10">Race5_Kim</strain>
    </source>
</reference>
<feature type="domain" description="Major facilitator superfamily (MFS) profile" evidence="9">
    <location>
        <begin position="131"/>
        <end position="574"/>
    </location>
</feature>
<dbReference type="PANTHER" id="PTHR48022:SF68">
    <property type="entry name" value="MAJOR FACILITATOR SUPERFAMILY (MFS) PROFILE DOMAIN-CONTAINING PROTEIN-RELATED"/>
    <property type="match status" value="1"/>
</dbReference>
<protein>
    <submittedName>
        <fullName evidence="10">MFS-type transporter oryC</fullName>
    </submittedName>
</protein>
<dbReference type="InterPro" id="IPR036259">
    <property type="entry name" value="MFS_trans_sf"/>
</dbReference>
<evidence type="ECO:0000256" key="5">
    <source>
        <dbReference type="ARBA" id="ARBA00022989"/>
    </source>
</evidence>
<evidence type="ECO:0000259" key="9">
    <source>
        <dbReference type="PROSITE" id="PS50850"/>
    </source>
</evidence>
<evidence type="ECO:0000256" key="2">
    <source>
        <dbReference type="ARBA" id="ARBA00010992"/>
    </source>
</evidence>
<dbReference type="InterPro" id="IPR036047">
    <property type="entry name" value="F-box-like_dom_sf"/>
</dbReference>
<dbReference type="Pfam" id="PF00083">
    <property type="entry name" value="Sugar_tr"/>
    <property type="match status" value="1"/>
</dbReference>
<dbReference type="NCBIfam" id="TIGR00879">
    <property type="entry name" value="SP"/>
    <property type="match status" value="1"/>
</dbReference>
<dbReference type="GO" id="GO:0016020">
    <property type="term" value="C:membrane"/>
    <property type="evidence" value="ECO:0007669"/>
    <property type="project" value="UniProtKB-SubCell"/>
</dbReference>
<dbReference type="InterPro" id="IPR005828">
    <property type="entry name" value="MFS_sugar_transport-like"/>
</dbReference>
<dbReference type="PANTHER" id="PTHR48022">
    <property type="entry name" value="PLASTIDIC GLUCOSE TRANSPORTER 4"/>
    <property type="match status" value="1"/>
</dbReference>
<comment type="similarity">
    <text evidence="2 7">Belongs to the major facilitator superfamily. Sugar transporter (TC 2.A.1.1) family.</text>
</comment>
<dbReference type="InterPro" id="IPR001810">
    <property type="entry name" value="F-box_dom"/>
</dbReference>
<evidence type="ECO:0000313" key="11">
    <source>
        <dbReference type="Proteomes" id="UP000756132"/>
    </source>
</evidence>
<dbReference type="OrthoDB" id="6612291at2759"/>
<evidence type="ECO:0000256" key="8">
    <source>
        <dbReference type="SAM" id="Phobius"/>
    </source>
</evidence>
<feature type="transmembrane region" description="Helical" evidence="8">
    <location>
        <begin position="427"/>
        <end position="448"/>
    </location>
</feature>
<dbReference type="RefSeq" id="XP_047766598.1">
    <property type="nucleotide sequence ID" value="XM_047908118.1"/>
</dbReference>
<dbReference type="PRINTS" id="PR00171">
    <property type="entry name" value="SUGRTRNSPORT"/>
</dbReference>
<dbReference type="AlphaFoldDB" id="A0A9Q8PH11"/>
<organism evidence="10 11">
    <name type="scientific">Passalora fulva</name>
    <name type="common">Tomato leaf mold</name>
    <name type="synonym">Cladosporium fulvum</name>
    <dbReference type="NCBI Taxonomy" id="5499"/>
    <lineage>
        <taxon>Eukaryota</taxon>
        <taxon>Fungi</taxon>
        <taxon>Dikarya</taxon>
        <taxon>Ascomycota</taxon>
        <taxon>Pezizomycotina</taxon>
        <taxon>Dothideomycetes</taxon>
        <taxon>Dothideomycetidae</taxon>
        <taxon>Mycosphaerellales</taxon>
        <taxon>Mycosphaerellaceae</taxon>
        <taxon>Fulvia</taxon>
    </lineage>
</organism>
<dbReference type="Gene3D" id="1.20.1250.20">
    <property type="entry name" value="MFS general substrate transporter like domains"/>
    <property type="match status" value="1"/>
</dbReference>
<dbReference type="Proteomes" id="UP000756132">
    <property type="component" value="Chromosome 9"/>
</dbReference>
<sequence>MATAAAHKVQGITELLEMVLYELPPIDILVYQRVCQRWKDIITHGEKFQQALFFKPATNGTLKPRKERTFRELASSVEATWADASKPQRIFLNPMLAELIDAVKNGRDKKWTSQNASWRRMLLTRPSSDETCVMATDLDFLQGYDQGVMNGLLTLPTFYNQFPSINTSTPELDSKNATLQGTAVALYEVGAAFGALACFFLGDRFGRKWTTSGGAAVVLIGVILQTTSFQLAQLIVARIVTGLGVGSFTANIPTWVGESSDAHQRGGLIMIEGSAAIFGVMFVGWLEFGFYFIRQNEVAWRFPIAFQAILPIIVMIMVPMLEESPRWLVSKDRHQEAAQVLSKLEDAPADSPAVTSRLQSIRASIELDGQGHSSHPFARTPNRHLNRTLIAIAVNILAQMSGVNVITFYSNTIFQRDLGYSPVLSRIITSCMQTWQFLMATLAVFLIDRFGRRKLLITGAFLMCVANAGLTGLRSHADNATAAGCSLIFYFLALAAFPIGLFLIPFMYSSEIAPLRIRSQVTAMSGFSNWMFNFLVAEVTPVAFESIQWKYYLVYVCTNLVSVVTFYLFLPETMDRTLEDVDAFFLGSRNMLQPVKIAKSMPAGVAGEWDLREKVAEEDEKVEKS</sequence>
<dbReference type="KEGG" id="ffu:CLAFUR5_08970"/>
<comment type="subcellular location">
    <subcellularLocation>
        <location evidence="1">Membrane</location>
        <topology evidence="1">Multi-pass membrane protein</topology>
    </subcellularLocation>
</comment>
<keyword evidence="3 7" id="KW-0813">Transport</keyword>
<dbReference type="PROSITE" id="PS00216">
    <property type="entry name" value="SUGAR_TRANSPORT_1"/>
    <property type="match status" value="1"/>
</dbReference>
<dbReference type="InterPro" id="IPR003663">
    <property type="entry name" value="Sugar/inositol_transpt"/>
</dbReference>
<name>A0A9Q8PH11_PASFU</name>
<feature type="transmembrane region" description="Helical" evidence="8">
    <location>
        <begin position="299"/>
        <end position="321"/>
    </location>
</feature>
<feature type="transmembrane region" description="Helical" evidence="8">
    <location>
        <begin position="455"/>
        <end position="475"/>
    </location>
</feature>
<keyword evidence="6 8" id="KW-0472">Membrane</keyword>
<dbReference type="SUPFAM" id="SSF81383">
    <property type="entry name" value="F-box domain"/>
    <property type="match status" value="1"/>
</dbReference>
<feature type="transmembrane region" description="Helical" evidence="8">
    <location>
        <begin position="549"/>
        <end position="570"/>
    </location>
</feature>
<evidence type="ECO:0000256" key="4">
    <source>
        <dbReference type="ARBA" id="ARBA00022692"/>
    </source>
</evidence>
<dbReference type="PROSITE" id="PS50850">
    <property type="entry name" value="MFS"/>
    <property type="match status" value="1"/>
</dbReference>
<proteinExistence type="inferred from homology"/>
<feature type="transmembrane region" description="Helical" evidence="8">
    <location>
        <begin position="184"/>
        <end position="202"/>
    </location>
</feature>
<evidence type="ECO:0000256" key="6">
    <source>
        <dbReference type="ARBA" id="ARBA00023136"/>
    </source>
</evidence>
<evidence type="ECO:0000313" key="10">
    <source>
        <dbReference type="EMBL" id="UJO22232.1"/>
    </source>
</evidence>
<evidence type="ECO:0000256" key="1">
    <source>
        <dbReference type="ARBA" id="ARBA00004141"/>
    </source>
</evidence>
<keyword evidence="4 8" id="KW-0812">Transmembrane</keyword>
<dbReference type="Pfam" id="PF00646">
    <property type="entry name" value="F-box"/>
    <property type="match status" value="1"/>
</dbReference>
<dbReference type="InterPro" id="IPR020846">
    <property type="entry name" value="MFS_dom"/>
</dbReference>
<evidence type="ECO:0000256" key="7">
    <source>
        <dbReference type="RuleBase" id="RU003346"/>
    </source>
</evidence>
<reference evidence="10" key="1">
    <citation type="submission" date="2021-12" db="EMBL/GenBank/DDBJ databases">
        <authorList>
            <person name="Zaccaron A."/>
            <person name="Stergiopoulos I."/>
        </authorList>
    </citation>
    <scope>NUCLEOTIDE SEQUENCE</scope>
    <source>
        <strain evidence="10">Race5_Kim</strain>
    </source>
</reference>
<feature type="transmembrane region" description="Helical" evidence="8">
    <location>
        <begin position="487"/>
        <end position="508"/>
    </location>
</feature>
<dbReference type="GO" id="GO:0005351">
    <property type="term" value="F:carbohydrate:proton symporter activity"/>
    <property type="evidence" value="ECO:0007669"/>
    <property type="project" value="TreeGrafter"/>
</dbReference>
<dbReference type="GeneID" id="71988848"/>
<dbReference type="SUPFAM" id="SSF103473">
    <property type="entry name" value="MFS general substrate transporter"/>
    <property type="match status" value="1"/>
</dbReference>
<accession>A0A9Q8PH11</accession>
<feature type="transmembrane region" description="Helical" evidence="8">
    <location>
        <begin position="235"/>
        <end position="256"/>
    </location>
</feature>
<dbReference type="InterPro" id="IPR050360">
    <property type="entry name" value="MFS_Sugar_Transporters"/>
</dbReference>
<keyword evidence="11" id="KW-1185">Reference proteome</keyword>
<gene>
    <name evidence="10" type="ORF">CLAFUR5_08970</name>
</gene>
<dbReference type="InterPro" id="IPR005829">
    <property type="entry name" value="Sugar_transporter_CS"/>
</dbReference>